<keyword evidence="7" id="KW-0539">Nucleus</keyword>
<reference evidence="11" key="2">
    <citation type="submission" date="2025-09" db="UniProtKB">
        <authorList>
            <consortium name="Ensembl"/>
        </authorList>
    </citation>
    <scope>IDENTIFICATION</scope>
</reference>
<dbReference type="Pfam" id="PF11315">
    <property type="entry name" value="Med30"/>
    <property type="match status" value="1"/>
</dbReference>
<keyword evidence="12" id="KW-1185">Reference proteome</keyword>
<dbReference type="GO" id="GO:0016592">
    <property type="term" value="C:mediator complex"/>
    <property type="evidence" value="ECO:0007669"/>
    <property type="project" value="TreeGrafter"/>
</dbReference>
<comment type="similarity">
    <text evidence="2">Belongs to the Mediator complex subunit 30 family.</text>
</comment>
<dbReference type="PANTHER" id="PTHR31705:SF6">
    <property type="entry name" value="MEDIATOR OF RNA POLYMERASE II TRANSCRIPTION SUBUNIT 30"/>
    <property type="match status" value="1"/>
</dbReference>
<evidence type="ECO:0000256" key="5">
    <source>
        <dbReference type="ARBA" id="ARBA00023159"/>
    </source>
</evidence>
<evidence type="ECO:0000313" key="12">
    <source>
        <dbReference type="Proteomes" id="UP000472277"/>
    </source>
</evidence>
<keyword evidence="6" id="KW-0804">Transcription</keyword>
<evidence type="ECO:0000256" key="2">
    <source>
        <dbReference type="ARBA" id="ARBA00010606"/>
    </source>
</evidence>
<evidence type="ECO:0000256" key="9">
    <source>
        <dbReference type="ARBA" id="ARBA00031981"/>
    </source>
</evidence>
<dbReference type="Proteomes" id="UP000472277">
    <property type="component" value="Chromosome 36"/>
</dbReference>
<accession>A0A674A8Y5</accession>
<dbReference type="Ensembl" id="ENSSTUT00000058100.1">
    <property type="protein sequence ID" value="ENSSTUP00000055540.1"/>
    <property type="gene ID" value="ENSSTUG00000023566.1"/>
</dbReference>
<evidence type="ECO:0000256" key="7">
    <source>
        <dbReference type="ARBA" id="ARBA00023242"/>
    </source>
</evidence>
<evidence type="ECO:0000256" key="1">
    <source>
        <dbReference type="ARBA" id="ARBA00004123"/>
    </source>
</evidence>
<sequence length="161" mass="18292">CATPPLAPVQAPSSSLCPLRERSPVLLCCIGQETVQDIVTHTMEIFQTTRATQEHLHQLALLFRKLRLLYDRGVEMTSDLQEELPEVGLNSISYISLIQIGFCVSWSHPQKVRQKNQEIKILDQMRNVRRQRLADTQEITPLMTSPPPANPLSLHFTMPSH</sequence>
<evidence type="ECO:0000256" key="8">
    <source>
        <dbReference type="ARBA" id="ARBA00025687"/>
    </source>
</evidence>
<dbReference type="GeneTree" id="ENSGT01120000274275"/>
<name>A0A674A8Y5_SALTR</name>
<dbReference type="PANTHER" id="PTHR31705">
    <property type="entry name" value="MEDIATOR OF RNA POLYMERASE II TRANSCRIPTION SUBUNIT 30"/>
    <property type="match status" value="1"/>
</dbReference>
<reference evidence="11" key="1">
    <citation type="submission" date="2025-08" db="UniProtKB">
        <authorList>
            <consortium name="Ensembl"/>
        </authorList>
    </citation>
    <scope>IDENTIFICATION</scope>
</reference>
<evidence type="ECO:0000256" key="3">
    <source>
        <dbReference type="ARBA" id="ARBA00019664"/>
    </source>
</evidence>
<evidence type="ECO:0000256" key="4">
    <source>
        <dbReference type="ARBA" id="ARBA00023015"/>
    </source>
</evidence>
<dbReference type="InterPro" id="IPR021019">
    <property type="entry name" value="Mediator_Med30_met"/>
</dbReference>
<evidence type="ECO:0000256" key="6">
    <source>
        <dbReference type="ARBA" id="ARBA00023163"/>
    </source>
</evidence>
<protein>
    <recommendedName>
        <fullName evidence="3">Mediator of RNA polymerase II transcription subunit 30</fullName>
    </recommendedName>
    <alternativeName>
        <fullName evidence="9">Mediator complex subunit 30</fullName>
    </alternativeName>
</protein>
<proteinExistence type="inferred from homology"/>
<comment type="function">
    <text evidence="8">Component of the Mediator complex, a coactivator involved in the regulated transcription of nearly all RNA polymerase II-dependent genes. Mediator functions as a bridge to convey information from gene-specific regulatory proteins to the basal RNA polymerase II transcription machinery. Mediator is recruited to promoters by direct interactions with regulatory proteins and serves as a scaffold for the assembly of a functional preinitiation complex with RNA polymerase II and the general transcription factors.</text>
</comment>
<evidence type="ECO:0000313" key="11">
    <source>
        <dbReference type="Ensembl" id="ENSSTUP00000055540.1"/>
    </source>
</evidence>
<keyword evidence="5" id="KW-0010">Activator</keyword>
<organism evidence="11 12">
    <name type="scientific">Salmo trutta</name>
    <name type="common">Brown trout</name>
    <dbReference type="NCBI Taxonomy" id="8032"/>
    <lineage>
        <taxon>Eukaryota</taxon>
        <taxon>Metazoa</taxon>
        <taxon>Chordata</taxon>
        <taxon>Craniata</taxon>
        <taxon>Vertebrata</taxon>
        <taxon>Euteleostomi</taxon>
        <taxon>Actinopterygii</taxon>
        <taxon>Neopterygii</taxon>
        <taxon>Teleostei</taxon>
        <taxon>Protacanthopterygii</taxon>
        <taxon>Salmoniformes</taxon>
        <taxon>Salmonidae</taxon>
        <taxon>Salmoninae</taxon>
        <taxon>Salmo</taxon>
    </lineage>
</organism>
<comment type="subcellular location">
    <subcellularLocation>
        <location evidence="1">Nucleus</location>
    </subcellularLocation>
</comment>
<dbReference type="AlphaFoldDB" id="A0A674A8Y5"/>
<feature type="region of interest" description="Disordered" evidence="10">
    <location>
        <begin position="140"/>
        <end position="161"/>
    </location>
</feature>
<dbReference type="GO" id="GO:0003712">
    <property type="term" value="F:transcription coregulator activity"/>
    <property type="evidence" value="ECO:0007669"/>
    <property type="project" value="TreeGrafter"/>
</dbReference>
<keyword evidence="4" id="KW-0805">Transcription regulation</keyword>
<evidence type="ECO:0000256" key="10">
    <source>
        <dbReference type="SAM" id="MobiDB-lite"/>
    </source>
</evidence>
<dbReference type="GO" id="GO:0045893">
    <property type="term" value="P:positive regulation of DNA-templated transcription"/>
    <property type="evidence" value="ECO:0007669"/>
    <property type="project" value="TreeGrafter"/>
</dbReference>